<evidence type="ECO:0000256" key="1">
    <source>
        <dbReference type="SAM" id="Coils"/>
    </source>
</evidence>
<name>A0ABR1J8Y8_9AGAR</name>
<organism evidence="2 3">
    <name type="scientific">Marasmiellus scandens</name>
    <dbReference type="NCBI Taxonomy" id="2682957"/>
    <lineage>
        <taxon>Eukaryota</taxon>
        <taxon>Fungi</taxon>
        <taxon>Dikarya</taxon>
        <taxon>Basidiomycota</taxon>
        <taxon>Agaricomycotina</taxon>
        <taxon>Agaricomycetes</taxon>
        <taxon>Agaricomycetidae</taxon>
        <taxon>Agaricales</taxon>
        <taxon>Marasmiineae</taxon>
        <taxon>Omphalotaceae</taxon>
        <taxon>Marasmiellus</taxon>
    </lineage>
</organism>
<evidence type="ECO:0000313" key="3">
    <source>
        <dbReference type="Proteomes" id="UP001498398"/>
    </source>
</evidence>
<keyword evidence="3" id="KW-1185">Reference proteome</keyword>
<reference evidence="2 3" key="1">
    <citation type="submission" date="2024-01" db="EMBL/GenBank/DDBJ databases">
        <title>A draft genome for the cacao thread blight pathogen Marasmiellus scandens.</title>
        <authorList>
            <person name="Baruah I.K."/>
            <person name="Leung J."/>
            <person name="Bukari Y."/>
            <person name="Amoako-Attah I."/>
            <person name="Meinhardt L.W."/>
            <person name="Bailey B.A."/>
            <person name="Cohen S.P."/>
        </authorList>
    </citation>
    <scope>NUCLEOTIDE SEQUENCE [LARGE SCALE GENOMIC DNA]</scope>
    <source>
        <strain evidence="2 3">GH-19</strain>
    </source>
</reference>
<evidence type="ECO:0000313" key="2">
    <source>
        <dbReference type="EMBL" id="KAK7454492.1"/>
    </source>
</evidence>
<keyword evidence="1" id="KW-0175">Coiled coil</keyword>
<dbReference type="EMBL" id="JBANRG010000024">
    <property type="protein sequence ID" value="KAK7454492.1"/>
    <property type="molecule type" value="Genomic_DNA"/>
</dbReference>
<comment type="caution">
    <text evidence="2">The sequence shown here is derived from an EMBL/GenBank/DDBJ whole genome shotgun (WGS) entry which is preliminary data.</text>
</comment>
<dbReference type="SUPFAM" id="SSF52047">
    <property type="entry name" value="RNI-like"/>
    <property type="match status" value="1"/>
</dbReference>
<feature type="coiled-coil region" evidence="1">
    <location>
        <begin position="62"/>
        <end position="99"/>
    </location>
</feature>
<dbReference type="Proteomes" id="UP001498398">
    <property type="component" value="Unassembled WGS sequence"/>
</dbReference>
<proteinExistence type="predicted"/>
<protein>
    <recommendedName>
        <fullName evidence="4">F-box domain-containing protein</fullName>
    </recommendedName>
</protein>
<accession>A0ABR1J8Y8</accession>
<evidence type="ECO:0008006" key="4">
    <source>
        <dbReference type="Google" id="ProtNLM"/>
    </source>
</evidence>
<gene>
    <name evidence="2" type="ORF">VKT23_011246</name>
</gene>
<sequence>MEEEALLTIQDSSLVIKTVQLCDRCRTEISTKERPSKPVSREQLRSAYVPSDAEVSQIKPFIEDAQRDLDLIEAEMGKLEDALAQLQERRKNVQGYLNEYKGFISPIRKLPAEVIGEIFDWCADQIFIFWSDPSKIDASALVLSQTCSLWRNIAISLPRLWARMYINISICSASTLNLVKLYLHRSSPSPLTLDVCARDLRDACALEKELPHWGWETLKSLLLEDNRWFKVSFDLHSRILSSLEQHIPDLWDGWPGSHQHPHLESLSLRWEEHTDLPMSDDFLPMLEHSPNLLSLSIQDYETSFPFHIQQLTRILLHDARHLEGIQHLLGSCPNLRDAGIDLSRYFEPLPWSGQDPVVCGSLHVLKLHFPSHDVASSLLASISVPNLADLAVKGYFVDSDPDQETWLESLGDFLQRSTNIRRLDLSGRLFQSDNELISTLQIVPALTHLTLQTEQYYSGILTGNFFQKMSFLHVPQTDVCLPHLSSLRLIFRDSIPLQEDAVPLPDANDILLLVQSRLQNLNDSKKHKMSSLHFFELEVKLWTSHLGCKWGQQFESEFEHRFRSLEQNGLDLSLKLHHWYRRLDVINISTI</sequence>